<dbReference type="EMBL" id="FOJA01000002">
    <property type="protein sequence ID" value="SEW34751.1"/>
    <property type="molecule type" value="Genomic_DNA"/>
</dbReference>
<gene>
    <name evidence="2" type="ORF">SAMN04487945_3068</name>
</gene>
<dbReference type="PANTHER" id="PTHR10314">
    <property type="entry name" value="CYSTATHIONINE BETA-SYNTHASE"/>
    <property type="match status" value="1"/>
</dbReference>
<feature type="domain" description="Tryptophan synthase beta chain-like PALP" evidence="1">
    <location>
        <begin position="12"/>
        <end position="298"/>
    </location>
</feature>
<evidence type="ECO:0000259" key="1">
    <source>
        <dbReference type="Pfam" id="PF00291"/>
    </source>
</evidence>
<keyword evidence="3" id="KW-1185">Reference proteome</keyword>
<dbReference type="STRING" id="355548.SAMN04487945_3068"/>
<dbReference type="CDD" id="cd01561">
    <property type="entry name" value="CBS_like"/>
    <property type="match status" value="1"/>
</dbReference>
<protein>
    <submittedName>
        <fullName evidence="2">Cysteine synthase A</fullName>
    </submittedName>
</protein>
<reference evidence="2 3" key="1">
    <citation type="submission" date="2016-10" db="EMBL/GenBank/DDBJ databases">
        <authorList>
            <person name="de Groot N.N."/>
        </authorList>
    </citation>
    <scope>NUCLEOTIDE SEQUENCE [LARGE SCALE GENOMIC DNA]</scope>
    <source>
        <strain evidence="2 3">CGMCC 1.5337</strain>
    </source>
</reference>
<name>A0A1I0R3B3_9EURY</name>
<dbReference type="InterPro" id="IPR001926">
    <property type="entry name" value="TrpB-like_PALP"/>
</dbReference>
<dbReference type="RefSeq" id="WP_089670475.1">
    <property type="nucleotide sequence ID" value="NZ_FOJA01000002.1"/>
</dbReference>
<dbReference type="Pfam" id="PF00291">
    <property type="entry name" value="PALP"/>
    <property type="match status" value="1"/>
</dbReference>
<evidence type="ECO:0000313" key="3">
    <source>
        <dbReference type="Proteomes" id="UP000198518"/>
    </source>
</evidence>
<proteinExistence type="predicted"/>
<dbReference type="AlphaFoldDB" id="A0A1I0R3B3"/>
<dbReference type="Gene3D" id="3.40.50.1100">
    <property type="match status" value="2"/>
</dbReference>
<accession>A0A1I0R3B3</accession>
<organism evidence="2 3">
    <name type="scientific">Halobacterium jilantaiense</name>
    <dbReference type="NCBI Taxonomy" id="355548"/>
    <lineage>
        <taxon>Archaea</taxon>
        <taxon>Methanobacteriati</taxon>
        <taxon>Methanobacteriota</taxon>
        <taxon>Stenosarchaea group</taxon>
        <taxon>Halobacteria</taxon>
        <taxon>Halobacteriales</taxon>
        <taxon>Halobacteriaceae</taxon>
        <taxon>Halobacterium</taxon>
    </lineage>
</organism>
<dbReference type="InterPro" id="IPR036052">
    <property type="entry name" value="TrpB-like_PALP_sf"/>
</dbReference>
<dbReference type="OrthoDB" id="10138at2157"/>
<dbReference type="SUPFAM" id="SSF53686">
    <property type="entry name" value="Tryptophan synthase beta subunit-like PLP-dependent enzymes"/>
    <property type="match status" value="1"/>
</dbReference>
<dbReference type="InterPro" id="IPR050214">
    <property type="entry name" value="Cys_Synth/Cystath_Beta-Synth"/>
</dbReference>
<sequence length="320" mass="33921">MPAQNYPNTLAAIGETPMIDLPSLRPEEGASVSVKWEGANPTGSLKDRMALAMIEAARERGDIASGDPIVEFTGGSTGTSLAFVCAVLDHPFHVVTADCVADEKIASMQALGAEVELLETPNGTTYDGLFDDLRERALTVRDQTGAYFTNQFENDDQLDGYEAFGEEILDQCPDVDEFVMIAGTGGCAMGTARALRAADTEVRISVVEPAESPVLTEGTTGEHSVQGTAIVGSPPLVDDDAYDQVYTIPNAEGIEYVREIARQEGMLVGTSTGMNVAAARRIAATRDPDATVVTVACDTGLKYLSDGLYEGVEESTFCLS</sequence>
<dbReference type="Proteomes" id="UP000198518">
    <property type="component" value="Unassembled WGS sequence"/>
</dbReference>
<evidence type="ECO:0000313" key="2">
    <source>
        <dbReference type="EMBL" id="SEW34751.1"/>
    </source>
</evidence>